<dbReference type="GO" id="GO:0008171">
    <property type="term" value="F:O-methyltransferase activity"/>
    <property type="evidence" value="ECO:0007669"/>
    <property type="project" value="InterPro"/>
</dbReference>
<dbReference type="InterPro" id="IPR036390">
    <property type="entry name" value="WH_DNA-bd_sf"/>
</dbReference>
<dbReference type="RefSeq" id="WP_207689712.1">
    <property type="nucleotide sequence ID" value="NZ_CP061799.1"/>
</dbReference>
<dbReference type="PANTHER" id="PTHR43712:SF2">
    <property type="entry name" value="O-METHYLTRANSFERASE CICE"/>
    <property type="match status" value="1"/>
</dbReference>
<evidence type="ECO:0000256" key="2">
    <source>
        <dbReference type="ARBA" id="ARBA00022679"/>
    </source>
</evidence>
<keyword evidence="8" id="KW-1185">Reference proteome</keyword>
<gene>
    <name evidence="7" type="ORF">dnl_63600</name>
</gene>
<evidence type="ECO:0000259" key="5">
    <source>
        <dbReference type="Pfam" id="PF00891"/>
    </source>
</evidence>
<keyword evidence="1" id="KW-0489">Methyltransferase</keyword>
<dbReference type="Gene3D" id="1.10.10.10">
    <property type="entry name" value="Winged helix-like DNA-binding domain superfamily/Winged helix DNA-binding domain"/>
    <property type="match status" value="1"/>
</dbReference>
<feature type="domain" description="O-methyltransferase dimerisation" evidence="6">
    <location>
        <begin position="10"/>
        <end position="85"/>
    </location>
</feature>
<sequence>MNWNKGSLIETSSSYWKSCTIHTGVKLDIFTIIGDSSKSSEEIAEKINGNLRGVSRLLNALAAMELLYKTGDRFSNTDFSKQFLSKDSADYAGFIIMHHHHLVPSWAEMSGSVLSGNPNRSSVSDTDKDIERESFLMGMYNMASGIAPIYSKIIDLSGCAHLLDFGGGPGTYAIHFCLNNPGLNALVFDLPTTQKFAEKTIASYNLSKRIQFKSGSYLDENTDIEQDYDAAWLSHILHGQGPEEAELIVAKAVNALKPGGKIFIHEFILNNTLDGPLFPALFSINMFIGTDKGQSYSEADLQEMLEKSGISNIHRIDVSSPNGAGIMSGVKP</sequence>
<dbReference type="InterPro" id="IPR029063">
    <property type="entry name" value="SAM-dependent_MTases_sf"/>
</dbReference>
<dbReference type="InterPro" id="IPR001077">
    <property type="entry name" value="COMT_C"/>
</dbReference>
<dbReference type="PANTHER" id="PTHR43712">
    <property type="entry name" value="PUTATIVE (AFU_ORTHOLOGUE AFUA_4G14580)-RELATED"/>
    <property type="match status" value="1"/>
</dbReference>
<evidence type="ECO:0000256" key="3">
    <source>
        <dbReference type="ARBA" id="ARBA00022691"/>
    </source>
</evidence>
<dbReference type="PIRSF" id="PIRSF005739">
    <property type="entry name" value="O-mtase"/>
    <property type="match status" value="1"/>
</dbReference>
<organism evidence="7 8">
    <name type="scientific">Desulfonema limicola</name>
    <dbReference type="NCBI Taxonomy" id="45656"/>
    <lineage>
        <taxon>Bacteria</taxon>
        <taxon>Pseudomonadati</taxon>
        <taxon>Thermodesulfobacteriota</taxon>
        <taxon>Desulfobacteria</taxon>
        <taxon>Desulfobacterales</taxon>
        <taxon>Desulfococcaceae</taxon>
        <taxon>Desulfonema</taxon>
    </lineage>
</organism>
<accession>A0A975BEZ9</accession>
<dbReference type="EMBL" id="CP061799">
    <property type="protein sequence ID" value="QTA83934.1"/>
    <property type="molecule type" value="Genomic_DNA"/>
</dbReference>
<evidence type="ECO:0000313" key="8">
    <source>
        <dbReference type="Proteomes" id="UP000663720"/>
    </source>
</evidence>
<dbReference type="CDD" id="cd02440">
    <property type="entry name" value="AdoMet_MTases"/>
    <property type="match status" value="1"/>
</dbReference>
<name>A0A975BEZ9_9BACT</name>
<feature type="domain" description="O-methyltransferase C-terminal" evidence="5">
    <location>
        <begin position="130"/>
        <end position="309"/>
    </location>
</feature>
<dbReference type="GO" id="GO:0046983">
    <property type="term" value="F:protein dimerization activity"/>
    <property type="evidence" value="ECO:0007669"/>
    <property type="project" value="InterPro"/>
</dbReference>
<dbReference type="InterPro" id="IPR036388">
    <property type="entry name" value="WH-like_DNA-bd_sf"/>
</dbReference>
<reference evidence="7" key="1">
    <citation type="journal article" date="2021" name="Microb. Physiol.">
        <title>Proteogenomic Insights into the Physiology of Marine, Sulfate-Reducing, Filamentous Desulfonema limicola and Desulfonema magnum.</title>
        <authorList>
            <person name="Schnaars V."/>
            <person name="Wohlbrand L."/>
            <person name="Scheve S."/>
            <person name="Hinrichs C."/>
            <person name="Reinhardt R."/>
            <person name="Rabus R."/>
        </authorList>
    </citation>
    <scope>NUCLEOTIDE SEQUENCE</scope>
    <source>
        <strain evidence="7">5ac10</strain>
    </source>
</reference>
<dbReference type="Gene3D" id="3.40.50.150">
    <property type="entry name" value="Vaccinia Virus protein VP39"/>
    <property type="match status" value="1"/>
</dbReference>
<dbReference type="Pfam" id="PF08100">
    <property type="entry name" value="Dimerisation"/>
    <property type="match status" value="1"/>
</dbReference>
<evidence type="ECO:0000259" key="6">
    <source>
        <dbReference type="Pfam" id="PF08100"/>
    </source>
</evidence>
<dbReference type="Pfam" id="PF00891">
    <property type="entry name" value="Methyltransf_2"/>
    <property type="match status" value="1"/>
</dbReference>
<proteinExistence type="predicted"/>
<protein>
    <submittedName>
        <fullName evidence="7">O-methyltransferase, family II</fullName>
    </submittedName>
</protein>
<keyword evidence="3" id="KW-0949">S-adenosyl-L-methionine</keyword>
<dbReference type="InterPro" id="IPR016461">
    <property type="entry name" value="COMT-like"/>
</dbReference>
<dbReference type="Proteomes" id="UP000663720">
    <property type="component" value="Chromosome"/>
</dbReference>
<dbReference type="InterPro" id="IPR012967">
    <property type="entry name" value="COMT_dimerisation"/>
</dbReference>
<feature type="active site" description="Proton acceptor" evidence="4">
    <location>
        <position position="238"/>
    </location>
</feature>
<dbReference type="SUPFAM" id="SSF53335">
    <property type="entry name" value="S-adenosyl-L-methionine-dependent methyltransferases"/>
    <property type="match status" value="1"/>
</dbReference>
<evidence type="ECO:0000313" key="7">
    <source>
        <dbReference type="EMBL" id="QTA83934.1"/>
    </source>
</evidence>
<evidence type="ECO:0000256" key="4">
    <source>
        <dbReference type="PIRSR" id="PIRSR005739-1"/>
    </source>
</evidence>
<evidence type="ECO:0000256" key="1">
    <source>
        <dbReference type="ARBA" id="ARBA00022603"/>
    </source>
</evidence>
<dbReference type="GO" id="GO:0032259">
    <property type="term" value="P:methylation"/>
    <property type="evidence" value="ECO:0007669"/>
    <property type="project" value="UniProtKB-KW"/>
</dbReference>
<dbReference type="KEGG" id="dli:dnl_63600"/>
<keyword evidence="2" id="KW-0808">Transferase</keyword>
<dbReference type="PROSITE" id="PS51683">
    <property type="entry name" value="SAM_OMT_II"/>
    <property type="match status" value="1"/>
</dbReference>
<dbReference type="SUPFAM" id="SSF46785">
    <property type="entry name" value="Winged helix' DNA-binding domain"/>
    <property type="match status" value="1"/>
</dbReference>
<dbReference type="AlphaFoldDB" id="A0A975BEZ9"/>